<dbReference type="RefSeq" id="WP_207251458.1">
    <property type="nucleotide sequence ID" value="NZ_JAFMPM010000006.1"/>
</dbReference>
<gene>
    <name evidence="1" type="ORF">J1836_12865</name>
</gene>
<evidence type="ECO:0000313" key="1">
    <source>
        <dbReference type="EMBL" id="MBO0613799.1"/>
    </source>
</evidence>
<sequence length="163" mass="18768">QIGFDKKFSLLAQEAHLAKNTLLSGFDLLLKANFFQDKDGYFYSAFFHISIGMERILKLAVVTHYMLTNNYQTPTIKQLKKDFGHDIRTLYTESLKLLPIYLHPNAATPSSTQNDEALIDFFTEYGVGSRYFNLNEVCEAKQDRSPLDKWLEASPYTQVPKLM</sequence>
<dbReference type="EMBL" id="JAFMPM010000006">
    <property type="protein sequence ID" value="MBO0613799.1"/>
    <property type="molecule type" value="Genomic_DNA"/>
</dbReference>
<accession>A0ABS3IN56</accession>
<dbReference type="Proteomes" id="UP000664466">
    <property type="component" value="Unassembled WGS sequence"/>
</dbReference>
<organism evidence="1 2">
    <name type="scientific">Thiothrix fructosivorans</name>
    <dbReference type="NCBI Taxonomy" id="111770"/>
    <lineage>
        <taxon>Bacteria</taxon>
        <taxon>Pseudomonadati</taxon>
        <taxon>Pseudomonadota</taxon>
        <taxon>Gammaproteobacteria</taxon>
        <taxon>Thiotrichales</taxon>
        <taxon>Thiotrichaceae</taxon>
        <taxon>Thiothrix</taxon>
    </lineage>
</organism>
<feature type="non-terminal residue" evidence="1">
    <location>
        <position position="1"/>
    </location>
</feature>
<name>A0ABS3IN56_9GAMM</name>
<evidence type="ECO:0000313" key="2">
    <source>
        <dbReference type="Proteomes" id="UP000664466"/>
    </source>
</evidence>
<comment type="caution">
    <text evidence="1">The sequence shown here is derived from an EMBL/GenBank/DDBJ whole genome shotgun (WGS) entry which is preliminary data.</text>
</comment>
<protein>
    <submittedName>
        <fullName evidence="1">Uncharacterized protein</fullName>
    </submittedName>
</protein>
<proteinExistence type="predicted"/>
<keyword evidence="2" id="KW-1185">Reference proteome</keyword>
<reference evidence="1 2" key="1">
    <citation type="submission" date="2021-03" db="EMBL/GenBank/DDBJ databases">
        <title>Draft genome and methylome analysis of Thiotrix fructosivoruns ATCC 49748.</title>
        <authorList>
            <person name="Fomenkov A."/>
            <person name="Grabovich M.Y."/>
            <person name="Roberts R.J."/>
        </authorList>
    </citation>
    <scope>NUCLEOTIDE SEQUENCE [LARGE SCALE GENOMIC DNA]</scope>
    <source>
        <strain evidence="1 2">ATCC 49748</strain>
    </source>
</reference>